<feature type="binding site" evidence="9">
    <location>
        <position position="241"/>
    </location>
    <ligand>
        <name>Fe cation</name>
        <dbReference type="ChEBI" id="CHEBI:24875"/>
        <note>catalytic</note>
    </ligand>
</feature>
<dbReference type="EMBL" id="KN847541">
    <property type="protein sequence ID" value="KIW04261.1"/>
    <property type="molecule type" value="Genomic_DNA"/>
</dbReference>
<organism evidence="11 12">
    <name type="scientific">Verruconis gallopava</name>
    <dbReference type="NCBI Taxonomy" id="253628"/>
    <lineage>
        <taxon>Eukaryota</taxon>
        <taxon>Fungi</taxon>
        <taxon>Dikarya</taxon>
        <taxon>Ascomycota</taxon>
        <taxon>Pezizomycotina</taxon>
        <taxon>Dothideomycetes</taxon>
        <taxon>Pleosporomycetidae</taxon>
        <taxon>Venturiales</taxon>
        <taxon>Sympoventuriaceae</taxon>
        <taxon>Verruconis</taxon>
    </lineage>
</organism>
<comment type="catalytic activity">
    <reaction evidence="8">
        <text>an N(6)-methyladenosine in mRNA + 2-oxoglutarate + O2 = an adenosine in mRNA + formaldehyde + succinate + CO2</text>
        <dbReference type="Rhea" id="RHEA:49520"/>
        <dbReference type="Rhea" id="RHEA-COMP:12414"/>
        <dbReference type="Rhea" id="RHEA-COMP:12417"/>
        <dbReference type="ChEBI" id="CHEBI:15379"/>
        <dbReference type="ChEBI" id="CHEBI:16526"/>
        <dbReference type="ChEBI" id="CHEBI:16810"/>
        <dbReference type="ChEBI" id="CHEBI:16842"/>
        <dbReference type="ChEBI" id="CHEBI:30031"/>
        <dbReference type="ChEBI" id="CHEBI:74411"/>
        <dbReference type="ChEBI" id="CHEBI:74449"/>
        <dbReference type="EC" id="1.14.11.53"/>
    </reaction>
    <physiologicalReaction direction="left-to-right" evidence="8">
        <dbReference type="Rhea" id="RHEA:49521"/>
    </physiologicalReaction>
</comment>
<evidence type="ECO:0000256" key="3">
    <source>
        <dbReference type="ARBA" id="ARBA00022723"/>
    </source>
</evidence>
<evidence type="ECO:0000256" key="7">
    <source>
        <dbReference type="ARBA" id="ARBA00023026"/>
    </source>
</evidence>
<evidence type="ECO:0000313" key="11">
    <source>
        <dbReference type="EMBL" id="KIW04261.1"/>
    </source>
</evidence>
<dbReference type="GO" id="GO:0005634">
    <property type="term" value="C:nucleus"/>
    <property type="evidence" value="ECO:0007669"/>
    <property type="project" value="TreeGrafter"/>
</dbReference>
<dbReference type="GO" id="GO:1990931">
    <property type="term" value="F:mRNA N6-methyladenosine dioxygenase activity"/>
    <property type="evidence" value="ECO:0007669"/>
    <property type="project" value="UniProtKB-EC"/>
</dbReference>
<sequence>MSSREQKLDAHARPPEELKSFYKKYQKLKANALAEDDALIDLTRIDSYNALKLSRDINYKGDVSVTEDSSQFPRCQLVENFRAHCRGTIQEFVHRDMPGLKIIPNLLPKCTQVDLLNALVHRDVSNPAHQSNLHLHYNVQYPAQHASFFSLDPSLADCIQEPKDPSVHKPLSTQHMLNKKLRWITLGGQYDWTNKVYPSEQPPQFPPDLAELLRVMFPQMIPQAAIVNFYSPGDTLSLHRDVAEECSRGLISLSIGCDGIFVLGLEGKMVAMRLRSGDAVYMDGASRYAWHGVPQIIPNTCPEWLRDWPGDQFQAWRGWMASKRVNLNVRQIWDQNEDDQRIEL</sequence>
<protein>
    <recommendedName>
        <fullName evidence="2">mRNA N(6)-methyladenine demethylase</fullName>
        <ecNumber evidence="2">1.14.11.53</ecNumber>
    </recommendedName>
</protein>
<dbReference type="GeneID" id="27312537"/>
<feature type="binding site" evidence="9">
    <location>
        <position position="239"/>
    </location>
    <ligand>
        <name>Fe cation</name>
        <dbReference type="ChEBI" id="CHEBI:24875"/>
        <note>catalytic</note>
    </ligand>
</feature>
<dbReference type="InParanoid" id="A0A0D1XNW0"/>
<evidence type="ECO:0000256" key="9">
    <source>
        <dbReference type="PIRSR" id="PIRSR604574-2"/>
    </source>
</evidence>
<dbReference type="PANTHER" id="PTHR16557:SF2">
    <property type="entry name" value="NUCLEIC ACID DIOXYGENASE ALKBH1"/>
    <property type="match status" value="1"/>
</dbReference>
<evidence type="ECO:0000256" key="4">
    <source>
        <dbReference type="ARBA" id="ARBA00022964"/>
    </source>
</evidence>
<evidence type="ECO:0000256" key="2">
    <source>
        <dbReference type="ARBA" id="ARBA00012931"/>
    </source>
</evidence>
<proteinExistence type="inferred from homology"/>
<name>A0A0D1XNW0_9PEZI</name>
<dbReference type="GO" id="GO:0046872">
    <property type="term" value="F:metal ion binding"/>
    <property type="evidence" value="ECO:0007669"/>
    <property type="project" value="UniProtKB-KW"/>
</dbReference>
<keyword evidence="3 9" id="KW-0479">Metal-binding</keyword>
<dbReference type="Gene3D" id="2.60.120.590">
    <property type="entry name" value="Alpha-ketoglutarate-dependent dioxygenase AlkB-like"/>
    <property type="match status" value="1"/>
</dbReference>
<dbReference type="PROSITE" id="PS51471">
    <property type="entry name" value="FE2OG_OXY"/>
    <property type="match status" value="1"/>
</dbReference>
<dbReference type="STRING" id="253628.A0A0D1XNW0"/>
<dbReference type="InterPro" id="IPR005123">
    <property type="entry name" value="Oxoglu/Fe-dep_dioxygenase_dom"/>
</dbReference>
<dbReference type="VEuPathDB" id="FungiDB:PV09_04564"/>
<keyword evidence="6 9" id="KW-0408">Iron</keyword>
<dbReference type="FunFam" id="2.60.120.590:FF:000014">
    <property type="entry name" value="Oxidoreductase, 2OG-Fe(II) oxygenase family family"/>
    <property type="match status" value="1"/>
</dbReference>
<dbReference type="RefSeq" id="XP_016214130.1">
    <property type="nucleotide sequence ID" value="XM_016357928.1"/>
</dbReference>
<keyword evidence="12" id="KW-1185">Reference proteome</keyword>
<dbReference type="EC" id="1.14.11.53" evidence="2"/>
<evidence type="ECO:0000256" key="6">
    <source>
        <dbReference type="ARBA" id="ARBA00023004"/>
    </source>
</evidence>
<evidence type="ECO:0000256" key="1">
    <source>
        <dbReference type="ARBA" id="ARBA00007879"/>
    </source>
</evidence>
<dbReference type="OrthoDB" id="6614653at2759"/>
<evidence type="ECO:0000256" key="5">
    <source>
        <dbReference type="ARBA" id="ARBA00023002"/>
    </source>
</evidence>
<dbReference type="InterPro" id="IPR037151">
    <property type="entry name" value="AlkB-like_sf"/>
</dbReference>
<evidence type="ECO:0000256" key="8">
    <source>
        <dbReference type="ARBA" id="ARBA00047565"/>
    </source>
</evidence>
<evidence type="ECO:0000313" key="12">
    <source>
        <dbReference type="Proteomes" id="UP000053259"/>
    </source>
</evidence>
<keyword evidence="7" id="KW-0843">Virulence</keyword>
<dbReference type="Pfam" id="PF13532">
    <property type="entry name" value="2OG-FeII_Oxy_2"/>
    <property type="match status" value="1"/>
</dbReference>
<keyword evidence="5" id="KW-0560">Oxidoreductase</keyword>
<dbReference type="SUPFAM" id="SSF51197">
    <property type="entry name" value="Clavaminate synthase-like"/>
    <property type="match status" value="1"/>
</dbReference>
<dbReference type="Proteomes" id="UP000053259">
    <property type="component" value="Unassembled WGS sequence"/>
</dbReference>
<feature type="binding site" evidence="9">
    <location>
        <position position="291"/>
    </location>
    <ligand>
        <name>Fe cation</name>
        <dbReference type="ChEBI" id="CHEBI:24875"/>
        <note>catalytic</note>
    </ligand>
</feature>
<reference evidence="11 12" key="1">
    <citation type="submission" date="2015-01" db="EMBL/GenBank/DDBJ databases">
        <title>The Genome Sequence of Ochroconis gallopava CBS43764.</title>
        <authorList>
            <consortium name="The Broad Institute Genomics Platform"/>
            <person name="Cuomo C."/>
            <person name="de Hoog S."/>
            <person name="Gorbushina A."/>
            <person name="Stielow B."/>
            <person name="Teixiera M."/>
            <person name="Abouelleil A."/>
            <person name="Chapman S.B."/>
            <person name="Priest M."/>
            <person name="Young S.K."/>
            <person name="Wortman J."/>
            <person name="Nusbaum C."/>
            <person name="Birren B."/>
        </authorList>
    </citation>
    <scope>NUCLEOTIDE SEQUENCE [LARGE SCALE GENOMIC DNA]</scope>
    <source>
        <strain evidence="11 12">CBS 43764</strain>
    </source>
</reference>
<feature type="domain" description="Fe2OG dioxygenase" evidence="10">
    <location>
        <begin position="216"/>
        <end position="333"/>
    </location>
</feature>
<dbReference type="InterPro" id="IPR027450">
    <property type="entry name" value="AlkB-like"/>
</dbReference>
<dbReference type="HOGENOM" id="CLU_029471_0_0_1"/>
<comment type="similarity">
    <text evidence="1">Belongs to the alkB family.</text>
</comment>
<evidence type="ECO:0000259" key="10">
    <source>
        <dbReference type="PROSITE" id="PS51471"/>
    </source>
</evidence>
<gene>
    <name evidence="11" type="ORF">PV09_04564</name>
</gene>
<dbReference type="GO" id="GO:0005737">
    <property type="term" value="C:cytoplasm"/>
    <property type="evidence" value="ECO:0007669"/>
    <property type="project" value="TreeGrafter"/>
</dbReference>
<keyword evidence="4" id="KW-0223">Dioxygenase</keyword>
<comment type="cofactor">
    <cofactor evidence="9">
        <name>Fe(2+)</name>
        <dbReference type="ChEBI" id="CHEBI:29033"/>
    </cofactor>
    <text evidence="9">Binds 1 Fe(2+) ion per subunit.</text>
</comment>
<accession>A0A0D1XNW0</accession>
<dbReference type="AlphaFoldDB" id="A0A0D1XNW0"/>
<dbReference type="PANTHER" id="PTHR16557">
    <property type="entry name" value="ALKYLATED DNA REPAIR PROTEIN ALKB-RELATED"/>
    <property type="match status" value="1"/>
</dbReference>
<dbReference type="InterPro" id="IPR004574">
    <property type="entry name" value="Alkb"/>
</dbReference>